<reference evidence="1 2" key="1">
    <citation type="submission" date="2016-06" db="EMBL/GenBank/DDBJ databases">
        <authorList>
            <person name="Kjaerup R.B."/>
            <person name="Dalgaard T.S."/>
            <person name="Juul-Madsen H.R."/>
        </authorList>
    </citation>
    <scope>NUCLEOTIDE SEQUENCE [LARGE SCALE GENOMIC DNA]</scope>
    <source>
        <strain evidence="1 2">DSM 43913</strain>
    </source>
</reference>
<sequence>MPDQEDVLEGNPMPAKTAYLQVGAADAFNALNLIVGVVRDSIQVHETESTKREKLRACRETEIARIKASETALRDYFDRIFEERRENHSRLFSSLDRALESGDVAAIQSVVGGIVEVARTSPLADIGNLGDLRRAMDDPNIVFEL</sequence>
<evidence type="ECO:0000313" key="2">
    <source>
        <dbReference type="Proteomes" id="UP000198251"/>
    </source>
</evidence>
<dbReference type="EMBL" id="LT607733">
    <property type="protein sequence ID" value="SCG15498.1"/>
    <property type="molecule type" value="Genomic_DNA"/>
</dbReference>
<keyword evidence="2" id="KW-1185">Reference proteome</keyword>
<gene>
    <name evidence="1" type="ORF">GA0070610_1732</name>
</gene>
<organism evidence="1 2">
    <name type="scientific">Micromonospora echinofusca</name>
    <dbReference type="NCBI Taxonomy" id="47858"/>
    <lineage>
        <taxon>Bacteria</taxon>
        <taxon>Bacillati</taxon>
        <taxon>Actinomycetota</taxon>
        <taxon>Actinomycetes</taxon>
        <taxon>Micromonosporales</taxon>
        <taxon>Micromonosporaceae</taxon>
        <taxon>Micromonospora</taxon>
    </lineage>
</organism>
<accession>A0A1C5G727</accession>
<dbReference type="AlphaFoldDB" id="A0A1C5G727"/>
<dbReference type="RefSeq" id="WP_197697806.1">
    <property type="nucleotide sequence ID" value="NZ_LT607733.1"/>
</dbReference>
<proteinExistence type="predicted"/>
<dbReference type="GeneID" id="95801576"/>
<name>A0A1C5G727_MICEH</name>
<dbReference type="Proteomes" id="UP000198251">
    <property type="component" value="Chromosome I"/>
</dbReference>
<evidence type="ECO:0000313" key="1">
    <source>
        <dbReference type="EMBL" id="SCG15498.1"/>
    </source>
</evidence>
<protein>
    <submittedName>
        <fullName evidence="1">Uncharacterized protein</fullName>
    </submittedName>
</protein>